<comment type="caution">
    <text evidence="1">The sequence shown here is derived from an EMBL/GenBank/DDBJ whole genome shotgun (WGS) entry which is preliminary data.</text>
</comment>
<reference evidence="1" key="1">
    <citation type="journal article" date="2014" name="Int. J. Syst. Evol. Microbiol.">
        <title>Complete genome sequence of Corynebacterium casei LMG S-19264T (=DSM 44701T), isolated from a smear-ripened cheese.</title>
        <authorList>
            <consortium name="US DOE Joint Genome Institute (JGI-PGF)"/>
            <person name="Walter F."/>
            <person name="Albersmeier A."/>
            <person name="Kalinowski J."/>
            <person name="Ruckert C."/>
        </authorList>
    </citation>
    <scope>NUCLEOTIDE SEQUENCE</scope>
    <source>
        <strain evidence="1">CGMCC 1.15454</strain>
    </source>
</reference>
<proteinExistence type="predicted"/>
<dbReference type="Proteomes" id="UP000621492">
    <property type="component" value="Unassembled WGS sequence"/>
</dbReference>
<protein>
    <submittedName>
        <fullName evidence="1">Uncharacterized protein</fullName>
    </submittedName>
</protein>
<keyword evidence="2" id="KW-1185">Reference proteome</keyword>
<sequence length="45" mass="5170">MSNYGYCFRDDNFNADECNCLFIEDEGTEKLLELLNTLKDGNTVT</sequence>
<dbReference type="RefSeq" id="WP_188725951.1">
    <property type="nucleotide sequence ID" value="NZ_BMJD01000084.1"/>
</dbReference>
<dbReference type="EMBL" id="BMJD01000084">
    <property type="protein sequence ID" value="GGB63194.1"/>
    <property type="molecule type" value="Genomic_DNA"/>
</dbReference>
<gene>
    <name evidence="1" type="ORF">GCM10011409_45350</name>
</gene>
<reference evidence="1" key="2">
    <citation type="submission" date="2020-09" db="EMBL/GenBank/DDBJ databases">
        <authorList>
            <person name="Sun Q."/>
            <person name="Zhou Y."/>
        </authorList>
    </citation>
    <scope>NUCLEOTIDE SEQUENCE</scope>
    <source>
        <strain evidence="1">CGMCC 1.15454</strain>
    </source>
</reference>
<organism evidence="1 2">
    <name type="scientific">Lentibacillus populi</name>
    <dbReference type="NCBI Taxonomy" id="1827502"/>
    <lineage>
        <taxon>Bacteria</taxon>
        <taxon>Bacillati</taxon>
        <taxon>Bacillota</taxon>
        <taxon>Bacilli</taxon>
        <taxon>Bacillales</taxon>
        <taxon>Bacillaceae</taxon>
        <taxon>Lentibacillus</taxon>
    </lineage>
</organism>
<accession>A0A9W5U2Q9</accession>
<evidence type="ECO:0000313" key="2">
    <source>
        <dbReference type="Proteomes" id="UP000621492"/>
    </source>
</evidence>
<dbReference type="AlphaFoldDB" id="A0A9W5U2Q9"/>
<name>A0A9W5U2Q9_9BACI</name>
<evidence type="ECO:0000313" key="1">
    <source>
        <dbReference type="EMBL" id="GGB63194.1"/>
    </source>
</evidence>